<dbReference type="Proteomes" id="UP001152747">
    <property type="component" value="Unassembled WGS sequence"/>
</dbReference>
<dbReference type="AlphaFoldDB" id="A0A9P1IXA5"/>
<gene>
    <name evidence="2" type="ORF">CAMP_LOCUS15442</name>
</gene>
<dbReference type="PANTHER" id="PTHR10664:SF31">
    <property type="entry name" value="SERPENTINE RECEPTOR, CLASS BC (CLASS B-LIKE)"/>
    <property type="match status" value="1"/>
</dbReference>
<feature type="transmembrane region" description="Helical" evidence="1">
    <location>
        <begin position="71"/>
        <end position="93"/>
    </location>
</feature>
<keyword evidence="3" id="KW-1185">Reference proteome</keyword>
<keyword evidence="1" id="KW-0472">Membrane</keyword>
<proteinExistence type="predicted"/>
<sequence>MPPEQAERAIVSSRITPPIAEMFVSPKSESKEIRLIIVRTILDIAQGVLNLIFLVLTILHYLMPYKYSYDYIFRSGGILVLITVYRTFLAITIELERLWASFFPISFSKKRQNISNSLILLILLVFPAIEEIMMIGVFPTVDSPMSNCSSFICGVSDEYKRFTAYYTFSYGAVNFLLSFILCTKLFVLYKQRNAINNSFMRINILCITDGLCSFFFDFIPAILFYTKVIIIRDAGPVVSTVRLIGRVLEASVLCYMVNNAPKPKEVQTINNNNCNKI</sequence>
<organism evidence="2 3">
    <name type="scientific">Caenorhabditis angaria</name>
    <dbReference type="NCBI Taxonomy" id="860376"/>
    <lineage>
        <taxon>Eukaryota</taxon>
        <taxon>Metazoa</taxon>
        <taxon>Ecdysozoa</taxon>
        <taxon>Nematoda</taxon>
        <taxon>Chromadorea</taxon>
        <taxon>Rhabditida</taxon>
        <taxon>Rhabditina</taxon>
        <taxon>Rhabditomorpha</taxon>
        <taxon>Rhabditoidea</taxon>
        <taxon>Rhabditidae</taxon>
        <taxon>Peloderinae</taxon>
        <taxon>Caenorhabditis</taxon>
    </lineage>
</organism>
<reference evidence="2" key="1">
    <citation type="submission" date="2022-11" db="EMBL/GenBank/DDBJ databases">
        <authorList>
            <person name="Kikuchi T."/>
        </authorList>
    </citation>
    <scope>NUCLEOTIDE SEQUENCE</scope>
    <source>
        <strain evidence="2">PS1010</strain>
    </source>
</reference>
<feature type="transmembrane region" description="Helical" evidence="1">
    <location>
        <begin position="168"/>
        <end position="189"/>
    </location>
</feature>
<evidence type="ECO:0000313" key="2">
    <source>
        <dbReference type="EMBL" id="CAI5452805.1"/>
    </source>
</evidence>
<evidence type="ECO:0000313" key="3">
    <source>
        <dbReference type="Proteomes" id="UP001152747"/>
    </source>
</evidence>
<dbReference type="EMBL" id="CANHGI010000005">
    <property type="protein sequence ID" value="CAI5452805.1"/>
    <property type="molecule type" value="Genomic_DNA"/>
</dbReference>
<feature type="transmembrane region" description="Helical" evidence="1">
    <location>
        <begin position="36"/>
        <end position="59"/>
    </location>
</feature>
<keyword evidence="1" id="KW-1133">Transmembrane helix</keyword>
<feature type="transmembrane region" description="Helical" evidence="1">
    <location>
        <begin position="114"/>
        <end position="137"/>
    </location>
</feature>
<keyword evidence="1" id="KW-0812">Transmembrane</keyword>
<dbReference type="InterPro" id="IPR019420">
    <property type="entry name" value="7TM_GPCR_serpentine_rcpt_Srbc"/>
</dbReference>
<evidence type="ECO:0008006" key="4">
    <source>
        <dbReference type="Google" id="ProtNLM"/>
    </source>
</evidence>
<evidence type="ECO:0000256" key="1">
    <source>
        <dbReference type="SAM" id="Phobius"/>
    </source>
</evidence>
<dbReference type="PANTHER" id="PTHR10664">
    <property type="entry name" value="SERPENTINE RECEPTOR-C.ELEGANS"/>
    <property type="match status" value="1"/>
</dbReference>
<name>A0A9P1IXA5_9PELO</name>
<feature type="transmembrane region" description="Helical" evidence="1">
    <location>
        <begin position="201"/>
        <end position="225"/>
    </location>
</feature>
<comment type="caution">
    <text evidence="2">The sequence shown here is derived from an EMBL/GenBank/DDBJ whole genome shotgun (WGS) entry which is preliminary data.</text>
</comment>
<accession>A0A9P1IXA5</accession>
<protein>
    <recommendedName>
        <fullName evidence="4">Serpentine Receptor, class BC (Class B-like)</fullName>
    </recommendedName>
</protein>
<dbReference type="Pfam" id="PF10316">
    <property type="entry name" value="7TM_GPCR_Srbc"/>
    <property type="match status" value="1"/>
</dbReference>